<accession>A0ACC2LAS2</accession>
<protein>
    <submittedName>
        <fullName evidence="1">Uncharacterized protein</fullName>
    </submittedName>
</protein>
<evidence type="ECO:0000313" key="2">
    <source>
        <dbReference type="Proteomes" id="UP001234297"/>
    </source>
</evidence>
<reference evidence="1 2" key="1">
    <citation type="journal article" date="2022" name="Hortic Res">
        <title>A haplotype resolved chromosomal level avocado genome allows analysis of novel avocado genes.</title>
        <authorList>
            <person name="Nath O."/>
            <person name="Fletcher S.J."/>
            <person name="Hayward A."/>
            <person name="Shaw L.M."/>
            <person name="Masouleh A.K."/>
            <person name="Furtado A."/>
            <person name="Henry R.J."/>
            <person name="Mitter N."/>
        </authorList>
    </citation>
    <scope>NUCLEOTIDE SEQUENCE [LARGE SCALE GENOMIC DNA]</scope>
    <source>
        <strain evidence="2">cv. Hass</strain>
    </source>
</reference>
<keyword evidence="2" id="KW-1185">Reference proteome</keyword>
<name>A0ACC2LAS2_PERAE</name>
<sequence length="381" mass="43357">MVVVFAQYPSAALYTKIVRFRAKISSMPHFSTTLFLFSLQATLFSHSSSSSSSSNKTSLRLLTERRFYPSKQKYENDCCQDIDYAAKICQVFKNRRQFFAHDLNDFNWFRPLIHNPDLFLSVLDSICDKPRTVLWFFRWAEHQPGFDWSEPSFCTVLEILAENDLMRPAFSVAEWAVSLNLLGVVDVLMDECISPDVLVKLLDLVLWIYAKKSMVELALSTFYKMGRNGFLPDVNNCNRVFRVLRDGDLLVKAREVYSAMAGFGICPTIVTFNTMLDSYRKEGNVQEALDLFSEMQKKGCVPNDVTYNVLINGLSKKGEVDKAQELIKEMMNSGLKVSAYTYNPLIYGHCNCKKGGIVEAMGFGDEMERNGAKLIVSSFNL</sequence>
<organism evidence="1 2">
    <name type="scientific">Persea americana</name>
    <name type="common">Avocado</name>
    <dbReference type="NCBI Taxonomy" id="3435"/>
    <lineage>
        <taxon>Eukaryota</taxon>
        <taxon>Viridiplantae</taxon>
        <taxon>Streptophyta</taxon>
        <taxon>Embryophyta</taxon>
        <taxon>Tracheophyta</taxon>
        <taxon>Spermatophyta</taxon>
        <taxon>Magnoliopsida</taxon>
        <taxon>Magnoliidae</taxon>
        <taxon>Laurales</taxon>
        <taxon>Lauraceae</taxon>
        <taxon>Persea</taxon>
    </lineage>
</organism>
<proteinExistence type="predicted"/>
<gene>
    <name evidence="1" type="ORF">MRB53_023795</name>
</gene>
<dbReference type="EMBL" id="CM056815">
    <property type="protein sequence ID" value="KAJ8630472.1"/>
    <property type="molecule type" value="Genomic_DNA"/>
</dbReference>
<comment type="caution">
    <text evidence="1">The sequence shown here is derived from an EMBL/GenBank/DDBJ whole genome shotgun (WGS) entry which is preliminary data.</text>
</comment>
<dbReference type="Proteomes" id="UP001234297">
    <property type="component" value="Chromosome 7"/>
</dbReference>
<evidence type="ECO:0000313" key="1">
    <source>
        <dbReference type="EMBL" id="KAJ8630472.1"/>
    </source>
</evidence>